<dbReference type="EMBL" id="CAADEY010000052">
    <property type="protein sequence ID" value="VFJ56158.1"/>
    <property type="molecule type" value="Genomic_DNA"/>
</dbReference>
<feature type="region of interest" description="Disordered" evidence="1">
    <location>
        <begin position="1"/>
        <end position="22"/>
    </location>
</feature>
<evidence type="ECO:0000313" key="2">
    <source>
        <dbReference type="EMBL" id="VFJ56158.1"/>
    </source>
</evidence>
<protein>
    <submittedName>
        <fullName evidence="2">Uncharacterized protein</fullName>
    </submittedName>
</protein>
<gene>
    <name evidence="2" type="ORF">BECKDK2373C_GA0170839_105223</name>
</gene>
<dbReference type="AlphaFoldDB" id="A0A450SQ86"/>
<feature type="compositionally biased region" description="Polar residues" evidence="1">
    <location>
        <begin position="7"/>
        <end position="22"/>
    </location>
</feature>
<accession>A0A450SQ86</accession>
<organism evidence="2">
    <name type="scientific">Candidatus Kentrum sp. DK</name>
    <dbReference type="NCBI Taxonomy" id="2126562"/>
    <lineage>
        <taxon>Bacteria</taxon>
        <taxon>Pseudomonadati</taxon>
        <taxon>Pseudomonadota</taxon>
        <taxon>Gammaproteobacteria</taxon>
        <taxon>Candidatus Kentrum</taxon>
    </lineage>
</organism>
<sequence length="196" mass="21352">MILLRKSPNQPSPGQNLRKSSLNSPLFASNLHKFWSRSRFPSRRTPKSDRLLGGLAGPGCHGWRKIDGQAPDGFLADAIVIGHAALPRASDESGNAPASGYPRFRTGRDGMDTDGSGHGVGARHAVPWNYHAVPWNIRRSELFHASMVNDTIGPIPTGSGCVEYIPARDGVPFHHGRYAPNNCVAIICRRGRHLIH</sequence>
<proteinExistence type="predicted"/>
<name>A0A450SQ86_9GAMM</name>
<evidence type="ECO:0000256" key="1">
    <source>
        <dbReference type="SAM" id="MobiDB-lite"/>
    </source>
</evidence>
<reference evidence="2" key="1">
    <citation type="submission" date="2019-02" db="EMBL/GenBank/DDBJ databases">
        <authorList>
            <person name="Gruber-Vodicka R. H."/>
            <person name="Seah K. B. B."/>
        </authorList>
    </citation>
    <scope>NUCLEOTIDE SEQUENCE</scope>
    <source>
        <strain evidence="2">BECK_DK161</strain>
    </source>
</reference>